<keyword evidence="3 5" id="KW-0560">Oxidoreductase</keyword>
<organism evidence="7 8">
    <name type="scientific">Carex littledalei</name>
    <dbReference type="NCBI Taxonomy" id="544730"/>
    <lineage>
        <taxon>Eukaryota</taxon>
        <taxon>Viridiplantae</taxon>
        <taxon>Streptophyta</taxon>
        <taxon>Embryophyta</taxon>
        <taxon>Tracheophyta</taxon>
        <taxon>Spermatophyta</taxon>
        <taxon>Magnoliopsida</taxon>
        <taxon>Liliopsida</taxon>
        <taxon>Poales</taxon>
        <taxon>Cyperaceae</taxon>
        <taxon>Cyperoideae</taxon>
        <taxon>Cariceae</taxon>
        <taxon>Carex</taxon>
        <taxon>Carex subgen. Euthyceras</taxon>
    </lineage>
</organism>
<dbReference type="GO" id="GO:0005739">
    <property type="term" value="C:mitochondrion"/>
    <property type="evidence" value="ECO:0007669"/>
    <property type="project" value="TreeGrafter"/>
</dbReference>
<evidence type="ECO:0000313" key="8">
    <source>
        <dbReference type="Proteomes" id="UP000623129"/>
    </source>
</evidence>
<keyword evidence="4 5" id="KW-0642">Proline metabolism</keyword>
<accession>A0A833VD94</accession>
<evidence type="ECO:0000259" key="6">
    <source>
        <dbReference type="Pfam" id="PF01619"/>
    </source>
</evidence>
<protein>
    <recommendedName>
        <fullName evidence="2 5">Proline dehydrogenase</fullName>
        <ecNumber evidence="2 5">1.5.5.2</ecNumber>
    </recommendedName>
</protein>
<proteinExistence type="inferred from homology"/>
<dbReference type="PANTHER" id="PTHR13914">
    <property type="entry name" value="PROLINE OXIDASE"/>
    <property type="match status" value="1"/>
</dbReference>
<keyword evidence="5" id="KW-0285">Flavoprotein</keyword>
<dbReference type="GO" id="GO:0071949">
    <property type="term" value="F:FAD binding"/>
    <property type="evidence" value="ECO:0007669"/>
    <property type="project" value="TreeGrafter"/>
</dbReference>
<name>A0A833VD94_9POAL</name>
<comment type="caution">
    <text evidence="7">The sequence shown here is derived from an EMBL/GenBank/DDBJ whole genome shotgun (WGS) entry which is preliminary data.</text>
</comment>
<evidence type="ECO:0000256" key="4">
    <source>
        <dbReference type="ARBA" id="ARBA00023062"/>
    </source>
</evidence>
<sequence>MAIATFKFPCQLTSCNLLYVRFLSSHTSSPLNLSAPLSDLPTSPEQPSSDVLDLDNTEKLFSSVKTRTLVTSLLNLYAMAVEPLVKFGTMLIQSPVVMENRISRAVMVGAVRSTTTEEASETVTRIWKRVGFRSILDYAVENAEDGDAARRNLEGFERTADMAAALPPTSASMCIKITAICPINLLGQISDRLTWNYKSATFELPWKTHCFPVLSDSSPLYLTSSRPEPLTDRQLHDFELAQERLNDLSKQCAKSNIMLLIDAEYASVQPAIDYFTYLVALTEIQ</sequence>
<dbReference type="EC" id="1.5.5.2" evidence="2 5"/>
<evidence type="ECO:0000256" key="3">
    <source>
        <dbReference type="ARBA" id="ARBA00023002"/>
    </source>
</evidence>
<keyword evidence="5" id="KW-0274">FAD</keyword>
<dbReference type="Pfam" id="PF01619">
    <property type="entry name" value="Pro_dh"/>
    <property type="match status" value="1"/>
</dbReference>
<evidence type="ECO:0000256" key="2">
    <source>
        <dbReference type="ARBA" id="ARBA00012695"/>
    </source>
</evidence>
<dbReference type="SUPFAM" id="SSF51730">
    <property type="entry name" value="FAD-linked oxidoreductase"/>
    <property type="match status" value="1"/>
</dbReference>
<dbReference type="OrthoDB" id="1932379at2759"/>
<dbReference type="PANTHER" id="PTHR13914:SF0">
    <property type="entry name" value="PROLINE DEHYDROGENASE 1, MITOCHONDRIAL"/>
    <property type="match status" value="1"/>
</dbReference>
<reference evidence="7" key="1">
    <citation type="submission" date="2020-01" db="EMBL/GenBank/DDBJ databases">
        <title>Genome sequence of Kobresia littledalei, the first chromosome-level genome in the family Cyperaceae.</title>
        <authorList>
            <person name="Qu G."/>
        </authorList>
    </citation>
    <scope>NUCLEOTIDE SEQUENCE</scope>
    <source>
        <strain evidence="7">C.B.Clarke</strain>
        <tissue evidence="7">Leaf</tissue>
    </source>
</reference>
<dbReference type="GO" id="GO:0010133">
    <property type="term" value="P:L-proline catabolic process to L-glutamate"/>
    <property type="evidence" value="ECO:0007669"/>
    <property type="project" value="TreeGrafter"/>
</dbReference>
<feature type="domain" description="Proline dehydrogenase" evidence="6">
    <location>
        <begin position="124"/>
        <end position="282"/>
    </location>
</feature>
<comment type="similarity">
    <text evidence="1 5">Belongs to the proline oxidase family.</text>
</comment>
<dbReference type="Proteomes" id="UP000623129">
    <property type="component" value="Unassembled WGS sequence"/>
</dbReference>
<comment type="function">
    <text evidence="5">Converts proline to delta-1-pyrroline-5-carboxylate.</text>
</comment>
<gene>
    <name evidence="7" type="ORF">FCM35_KLT21506</name>
</gene>
<dbReference type="InterPro" id="IPR015659">
    <property type="entry name" value="Proline_oxidase"/>
</dbReference>
<dbReference type="InterPro" id="IPR029041">
    <property type="entry name" value="FAD-linked_oxidoreductase-like"/>
</dbReference>
<comment type="catalytic activity">
    <reaction evidence="5">
        <text>L-proline + a quinone = (S)-1-pyrroline-5-carboxylate + a quinol + H(+)</text>
        <dbReference type="Rhea" id="RHEA:23784"/>
        <dbReference type="ChEBI" id="CHEBI:15378"/>
        <dbReference type="ChEBI" id="CHEBI:17388"/>
        <dbReference type="ChEBI" id="CHEBI:24646"/>
        <dbReference type="ChEBI" id="CHEBI:60039"/>
        <dbReference type="ChEBI" id="CHEBI:132124"/>
        <dbReference type="EC" id="1.5.5.2"/>
    </reaction>
</comment>
<dbReference type="EMBL" id="SWLB01000009">
    <property type="protein sequence ID" value="KAF3334902.1"/>
    <property type="molecule type" value="Genomic_DNA"/>
</dbReference>
<evidence type="ECO:0000256" key="5">
    <source>
        <dbReference type="RuleBase" id="RU364054"/>
    </source>
</evidence>
<evidence type="ECO:0000313" key="7">
    <source>
        <dbReference type="EMBL" id="KAF3334902.1"/>
    </source>
</evidence>
<keyword evidence="8" id="KW-1185">Reference proteome</keyword>
<dbReference type="AlphaFoldDB" id="A0A833VD94"/>
<evidence type="ECO:0000256" key="1">
    <source>
        <dbReference type="ARBA" id="ARBA00005869"/>
    </source>
</evidence>
<dbReference type="GO" id="GO:0004657">
    <property type="term" value="F:proline dehydrogenase activity"/>
    <property type="evidence" value="ECO:0007669"/>
    <property type="project" value="UniProtKB-EC"/>
</dbReference>
<dbReference type="Gene3D" id="3.20.20.220">
    <property type="match status" value="1"/>
</dbReference>
<dbReference type="InterPro" id="IPR002872">
    <property type="entry name" value="Proline_DH_dom"/>
</dbReference>
<comment type="cofactor">
    <cofactor evidence="5">
        <name>FAD</name>
        <dbReference type="ChEBI" id="CHEBI:57692"/>
    </cofactor>
</comment>